<reference evidence="12" key="1">
    <citation type="submission" date="2023-03" db="EMBL/GenBank/DDBJ databases">
        <title>Chromosome-scale reference genome and RAD-based genetic map of yellow starthistle (Centaurea solstitialis) reveal putative structural variation and QTLs associated with invader traits.</title>
        <authorList>
            <person name="Reatini B."/>
            <person name="Cang F.A."/>
            <person name="Jiang Q."/>
            <person name="Mckibben M.T.W."/>
            <person name="Barker M.S."/>
            <person name="Rieseberg L.H."/>
            <person name="Dlugosch K.M."/>
        </authorList>
    </citation>
    <scope>NUCLEOTIDE SEQUENCE</scope>
    <source>
        <strain evidence="12">CAN-66</strain>
        <tissue evidence="12">Leaf</tissue>
    </source>
</reference>
<evidence type="ECO:0000259" key="11">
    <source>
        <dbReference type="PROSITE" id="PS50011"/>
    </source>
</evidence>
<evidence type="ECO:0000313" key="12">
    <source>
        <dbReference type="EMBL" id="KAJ9536907.1"/>
    </source>
</evidence>
<accession>A0AA38SPK4</accession>
<dbReference type="PROSITE" id="PS50011">
    <property type="entry name" value="PROTEIN_KINASE_DOM"/>
    <property type="match status" value="1"/>
</dbReference>
<comment type="caution">
    <text evidence="12">The sequence shown here is derived from an EMBL/GenBank/DDBJ whole genome shotgun (WGS) entry which is preliminary data.</text>
</comment>
<comment type="similarity">
    <text evidence="1">Belongs to the protein kinase superfamily. STE Ser/Thr protein kinase family. MAP kinase kinase kinase subfamily.</text>
</comment>
<dbReference type="FunFam" id="1.10.510.10:FF:000186">
    <property type="entry name" value="Mitogen-activated protein kinase kinase kinase"/>
    <property type="match status" value="1"/>
</dbReference>
<dbReference type="GO" id="GO:0005524">
    <property type="term" value="F:ATP binding"/>
    <property type="evidence" value="ECO:0007669"/>
    <property type="project" value="UniProtKB-UniRule"/>
</dbReference>
<evidence type="ECO:0000256" key="10">
    <source>
        <dbReference type="SAM" id="MobiDB-lite"/>
    </source>
</evidence>
<evidence type="ECO:0000256" key="4">
    <source>
        <dbReference type="ARBA" id="ARBA00022741"/>
    </source>
</evidence>
<dbReference type="Gene3D" id="1.10.510.10">
    <property type="entry name" value="Transferase(Phosphotransferase) domain 1"/>
    <property type="match status" value="1"/>
</dbReference>
<comment type="catalytic activity">
    <reaction evidence="8">
        <text>L-seryl-[protein] + ATP = O-phospho-L-seryl-[protein] + ADP + H(+)</text>
        <dbReference type="Rhea" id="RHEA:17989"/>
        <dbReference type="Rhea" id="RHEA-COMP:9863"/>
        <dbReference type="Rhea" id="RHEA-COMP:11604"/>
        <dbReference type="ChEBI" id="CHEBI:15378"/>
        <dbReference type="ChEBI" id="CHEBI:29999"/>
        <dbReference type="ChEBI" id="CHEBI:30616"/>
        <dbReference type="ChEBI" id="CHEBI:83421"/>
        <dbReference type="ChEBI" id="CHEBI:456216"/>
        <dbReference type="EC" id="2.7.11.25"/>
    </reaction>
</comment>
<dbReference type="InterPro" id="IPR017441">
    <property type="entry name" value="Protein_kinase_ATP_BS"/>
</dbReference>
<keyword evidence="3" id="KW-0808">Transferase</keyword>
<evidence type="ECO:0000256" key="3">
    <source>
        <dbReference type="ARBA" id="ARBA00022679"/>
    </source>
</evidence>
<evidence type="ECO:0000256" key="6">
    <source>
        <dbReference type="ARBA" id="ARBA00022840"/>
    </source>
</evidence>
<sequence>MPAWWGWKSTKNKDHQNQHKNLKENPILGTNYQTKASSLVVKDEKKKSLDDVLPHRSSTSTSSTTPMGGASSGFSGFDSDRIGHPLPQPSISPTTSFGMTDLPTGSGSVSSSGDSSVSSADNLDHGQLGVLRGYGEIKFGPQPRSPGPGSRAATTTTSPLHPRFAGSSLDSPNKRLEDGRNEGHPLPLPPTSPTSPSSPLPAVKICSSPTRASIVSNAKNVENSNYQISKWKKGRLLGRGTFGHVYLGFNSESGQMCAIKEVRLIVDDSSSKECLKQLNQEITLLSQLSHPNIVQYYGSELGEETLSVYLEFVSGGSIHKLLQEYGPFREPVIQNYTRQVLSGLAYLHGRNTVHRDIKGANILVDPNGEIKLADFGMAKHITNYTSMLSFKGSPYWMAPEVVMNTNGYNLAVDIWSLGCTILEMATSKPPWGQYEGVAAIFKIGNSKDMPEIPNHLSNDAKSFIKQCLQRDPSLRPTAAKLLDHPFVRDQATTRVANVRLTKEAFPSAFDGSRTPVASETNSNRNTRSFEGDYATRPFMLASKGAISSPRQHARTITSLPVSPTSSPLRQHGIAFKSGFLSPPHPSYALIGQRSHTLTDVLAGPVRPNTKTALDPWYEIPQLRTQTPPNRSPR</sequence>
<dbReference type="InterPro" id="IPR011009">
    <property type="entry name" value="Kinase-like_dom_sf"/>
</dbReference>
<organism evidence="12 13">
    <name type="scientific">Centaurea solstitialis</name>
    <name type="common">yellow star-thistle</name>
    <dbReference type="NCBI Taxonomy" id="347529"/>
    <lineage>
        <taxon>Eukaryota</taxon>
        <taxon>Viridiplantae</taxon>
        <taxon>Streptophyta</taxon>
        <taxon>Embryophyta</taxon>
        <taxon>Tracheophyta</taxon>
        <taxon>Spermatophyta</taxon>
        <taxon>Magnoliopsida</taxon>
        <taxon>eudicotyledons</taxon>
        <taxon>Gunneridae</taxon>
        <taxon>Pentapetalae</taxon>
        <taxon>asterids</taxon>
        <taxon>campanulids</taxon>
        <taxon>Asterales</taxon>
        <taxon>Asteraceae</taxon>
        <taxon>Carduoideae</taxon>
        <taxon>Cardueae</taxon>
        <taxon>Centaureinae</taxon>
        <taxon>Centaurea</taxon>
    </lineage>
</organism>
<evidence type="ECO:0000256" key="1">
    <source>
        <dbReference type="ARBA" id="ARBA00006529"/>
    </source>
</evidence>
<evidence type="ECO:0000313" key="13">
    <source>
        <dbReference type="Proteomes" id="UP001172457"/>
    </source>
</evidence>
<gene>
    <name evidence="12" type="ORF">OSB04_029640</name>
</gene>
<feature type="binding site" evidence="9">
    <location>
        <position position="260"/>
    </location>
    <ligand>
        <name>ATP</name>
        <dbReference type="ChEBI" id="CHEBI:30616"/>
    </ligand>
</feature>
<dbReference type="PANTHER" id="PTHR48016:SF8">
    <property type="entry name" value="MITOGEN-ACTIVATED PROTEIN KINASE KINASE KINASE 3"/>
    <property type="match status" value="1"/>
</dbReference>
<feature type="compositionally biased region" description="Polar residues" evidence="10">
    <location>
        <begin position="89"/>
        <end position="98"/>
    </location>
</feature>
<feature type="compositionally biased region" description="Low complexity" evidence="10">
    <location>
        <begin position="105"/>
        <end position="119"/>
    </location>
</feature>
<dbReference type="PROSITE" id="PS00107">
    <property type="entry name" value="PROTEIN_KINASE_ATP"/>
    <property type="match status" value="1"/>
</dbReference>
<feature type="compositionally biased region" description="Basic and acidic residues" evidence="10">
    <location>
        <begin position="41"/>
        <end position="54"/>
    </location>
</feature>
<keyword evidence="13" id="KW-1185">Reference proteome</keyword>
<dbReference type="Proteomes" id="UP001172457">
    <property type="component" value="Chromosome 8"/>
</dbReference>
<feature type="compositionally biased region" description="Basic and acidic residues" evidence="10">
    <location>
        <begin position="11"/>
        <end position="23"/>
    </location>
</feature>
<evidence type="ECO:0000256" key="2">
    <source>
        <dbReference type="ARBA" id="ARBA00012406"/>
    </source>
</evidence>
<feature type="domain" description="Protein kinase" evidence="11">
    <location>
        <begin position="231"/>
        <end position="487"/>
    </location>
</feature>
<keyword evidence="5" id="KW-0418">Kinase</keyword>
<comment type="catalytic activity">
    <reaction evidence="7">
        <text>L-threonyl-[protein] + ATP = O-phospho-L-threonyl-[protein] + ADP + H(+)</text>
        <dbReference type="Rhea" id="RHEA:46608"/>
        <dbReference type="Rhea" id="RHEA-COMP:11060"/>
        <dbReference type="Rhea" id="RHEA-COMP:11605"/>
        <dbReference type="ChEBI" id="CHEBI:15378"/>
        <dbReference type="ChEBI" id="CHEBI:30013"/>
        <dbReference type="ChEBI" id="CHEBI:30616"/>
        <dbReference type="ChEBI" id="CHEBI:61977"/>
        <dbReference type="ChEBI" id="CHEBI:456216"/>
        <dbReference type="EC" id="2.7.11.25"/>
    </reaction>
</comment>
<dbReference type="InterPro" id="IPR000719">
    <property type="entry name" value="Prot_kinase_dom"/>
</dbReference>
<dbReference type="EC" id="2.7.11.25" evidence="2"/>
<feature type="region of interest" description="Disordered" evidence="10">
    <location>
        <begin position="1"/>
        <end position="202"/>
    </location>
</feature>
<evidence type="ECO:0000256" key="7">
    <source>
        <dbReference type="ARBA" id="ARBA00047559"/>
    </source>
</evidence>
<evidence type="ECO:0000256" key="8">
    <source>
        <dbReference type="ARBA" id="ARBA00048329"/>
    </source>
</evidence>
<keyword evidence="4 9" id="KW-0547">Nucleotide-binding</keyword>
<feature type="compositionally biased region" description="Pro residues" evidence="10">
    <location>
        <begin position="186"/>
        <end position="199"/>
    </location>
</feature>
<dbReference type="InterPro" id="IPR050538">
    <property type="entry name" value="MAP_kinase_kinase_kinase"/>
</dbReference>
<feature type="region of interest" description="Disordered" evidence="10">
    <location>
        <begin position="511"/>
        <end position="530"/>
    </location>
</feature>
<evidence type="ECO:0000256" key="9">
    <source>
        <dbReference type="PROSITE-ProRule" id="PRU10141"/>
    </source>
</evidence>
<evidence type="ECO:0000256" key="5">
    <source>
        <dbReference type="ARBA" id="ARBA00022777"/>
    </source>
</evidence>
<protein>
    <recommendedName>
        <fullName evidence="2">mitogen-activated protein kinase kinase kinase</fullName>
        <ecNumber evidence="2">2.7.11.25</ecNumber>
    </recommendedName>
</protein>
<feature type="compositionally biased region" description="Low complexity" evidence="10">
    <location>
        <begin position="57"/>
        <end position="77"/>
    </location>
</feature>
<feature type="compositionally biased region" description="Basic and acidic residues" evidence="10">
    <location>
        <begin position="172"/>
        <end position="183"/>
    </location>
</feature>
<dbReference type="SMART" id="SM00220">
    <property type="entry name" value="S_TKc"/>
    <property type="match status" value="1"/>
</dbReference>
<dbReference type="SUPFAM" id="SSF56112">
    <property type="entry name" value="Protein kinase-like (PK-like)"/>
    <property type="match status" value="1"/>
</dbReference>
<dbReference type="AlphaFoldDB" id="A0AA38SPK4"/>
<feature type="compositionally biased region" description="Polar residues" evidence="10">
    <location>
        <begin position="515"/>
        <end position="528"/>
    </location>
</feature>
<feature type="compositionally biased region" description="Polar residues" evidence="10">
    <location>
        <begin position="28"/>
        <end position="37"/>
    </location>
</feature>
<dbReference type="PANTHER" id="PTHR48016">
    <property type="entry name" value="MAP KINASE KINASE KINASE SSK2-RELATED-RELATED"/>
    <property type="match status" value="1"/>
</dbReference>
<dbReference type="Pfam" id="PF00069">
    <property type="entry name" value="Pkinase"/>
    <property type="match status" value="1"/>
</dbReference>
<dbReference type="EMBL" id="JARYMX010000008">
    <property type="protein sequence ID" value="KAJ9536907.1"/>
    <property type="molecule type" value="Genomic_DNA"/>
</dbReference>
<dbReference type="GO" id="GO:0005737">
    <property type="term" value="C:cytoplasm"/>
    <property type="evidence" value="ECO:0007669"/>
    <property type="project" value="TreeGrafter"/>
</dbReference>
<dbReference type="GO" id="GO:0004709">
    <property type="term" value="F:MAP kinase kinase kinase activity"/>
    <property type="evidence" value="ECO:0007669"/>
    <property type="project" value="UniProtKB-EC"/>
</dbReference>
<dbReference type="CDD" id="cd06632">
    <property type="entry name" value="STKc_MEKK1_plant"/>
    <property type="match status" value="1"/>
</dbReference>
<name>A0AA38SPK4_9ASTR</name>
<proteinExistence type="inferred from homology"/>
<keyword evidence="6 9" id="KW-0067">ATP-binding</keyword>